<evidence type="ECO:0000256" key="1">
    <source>
        <dbReference type="SAM" id="MobiDB-lite"/>
    </source>
</evidence>
<dbReference type="EMBL" id="MN320360">
    <property type="protein sequence ID" value="QNH90479.1"/>
    <property type="molecule type" value="Genomic_DNA"/>
</dbReference>
<organismHost>
    <name type="scientific">Mamestra configurata</name>
    <name type="common">bertha armyworm</name>
    <dbReference type="NCBI Taxonomy" id="174822"/>
</organismHost>
<evidence type="ECO:0000313" key="3">
    <source>
        <dbReference type="EMBL" id="QNH90816.1"/>
    </source>
</evidence>
<proteinExistence type="predicted"/>
<dbReference type="EMBL" id="MN395659">
    <property type="protein sequence ID" value="QNH90816.1"/>
    <property type="molecule type" value="Genomic_DNA"/>
</dbReference>
<name>A0A7G7Y7Y3_NPVMC</name>
<organism evidence="2">
    <name type="scientific">Mamestra configurata nucleopolyhedrovirus</name>
    <name type="common">MacoNPV</name>
    <dbReference type="NCBI Taxonomy" id="207830"/>
    <lineage>
        <taxon>Viruses</taxon>
        <taxon>Viruses incertae sedis</taxon>
        <taxon>Naldaviricetes</taxon>
        <taxon>Lefavirales</taxon>
        <taxon>Baculoviridae</taxon>
        <taxon>Alphabaculovirus</taxon>
        <taxon>Alphabaculovirus maconfiguratae</taxon>
    </lineage>
</organism>
<feature type="region of interest" description="Disordered" evidence="1">
    <location>
        <begin position="76"/>
        <end position="109"/>
    </location>
</feature>
<sequence length="202" mass="22832">MYRSVDAIARRTRLQQRRREQLLPPLASSSWSRIEAPAVPVSTPVEAMSSLTLDNDVRAVLQEAEDLLNEVPSLKSADMQQAESSSSDKQQAESSSLQAESSSAQSLDEELQAVLREADELLTDYGHSENEPADEYNDATLQAMVADINKQYKKIMGNTRLLRRSSRKAMRFYYLHSEQPSHQMVTRARRALVFDNNRDVCV</sequence>
<reference evidence="3" key="1">
    <citation type="submission" date="2019-08" db="EMBL/GenBank/DDBJ databases">
        <title>Alphabaculoviruses infecting Mamestra configurata in North America.</title>
        <authorList>
            <person name="Erlandson M.A."/>
            <person name="Baldwin D."/>
            <person name="Theilmann D.A."/>
        </authorList>
    </citation>
    <scope>NUCLEOTIDE SEQUENCE</scope>
    <source>
        <strain evidence="3">Ls</strain>
    </source>
</reference>
<protein>
    <submittedName>
        <fullName evidence="2">Maco-A 5</fullName>
    </submittedName>
</protein>
<feature type="compositionally biased region" description="Low complexity" evidence="1">
    <location>
        <begin position="80"/>
        <end position="106"/>
    </location>
</feature>
<evidence type="ECO:0000313" key="2">
    <source>
        <dbReference type="EMBL" id="QNH90479.1"/>
    </source>
</evidence>
<reference evidence="2" key="2">
    <citation type="submission" date="2019-08" db="EMBL/GenBank/DDBJ databases">
        <title>Genomics of alphabaculovirus isolates infecting Mamestra configurata.</title>
        <authorList>
            <person name="Erlandson M.A."/>
            <person name="Baldwin D."/>
            <person name="Theilmann D.A."/>
        </authorList>
    </citation>
    <scope>NUCLEOTIDE SEQUENCE</scope>
    <source>
        <strain evidence="2">94-2</strain>
    </source>
</reference>
<accession>A0A7G7Y7Y3</accession>